<proteinExistence type="predicted"/>
<evidence type="ECO:0000313" key="3">
    <source>
        <dbReference type="Proteomes" id="UP001228905"/>
    </source>
</evidence>
<dbReference type="Proteomes" id="UP001228905">
    <property type="component" value="Unassembled WGS sequence"/>
</dbReference>
<sequence length="155" mass="17104">MTETIKGARWKSVLLLIGCLAFVALGVWLPYDGQTETVVWKWVIILFFGLGVPLAVYQLFHPASLTLDARGFTYVGVFNRQMVVAWDDVEAFKLFKPPRGPKMLVWNYRPGRGPRSALSGISRALGADAGLPGGLADSPARLLEKMSQRLAASRR</sequence>
<dbReference type="RefSeq" id="WP_307347885.1">
    <property type="nucleotide sequence ID" value="NZ_JAUSVS010000002.1"/>
</dbReference>
<protein>
    <recommendedName>
        <fullName evidence="4">PH domain-containing protein</fullName>
    </recommendedName>
</protein>
<keyword evidence="1" id="KW-1133">Transmembrane helix</keyword>
<gene>
    <name evidence="2" type="ORF">QO010_001508</name>
</gene>
<feature type="transmembrane region" description="Helical" evidence="1">
    <location>
        <begin position="12"/>
        <end position="31"/>
    </location>
</feature>
<organism evidence="2 3">
    <name type="scientific">Caulobacter ginsengisoli</name>
    <dbReference type="NCBI Taxonomy" id="400775"/>
    <lineage>
        <taxon>Bacteria</taxon>
        <taxon>Pseudomonadati</taxon>
        <taxon>Pseudomonadota</taxon>
        <taxon>Alphaproteobacteria</taxon>
        <taxon>Caulobacterales</taxon>
        <taxon>Caulobacteraceae</taxon>
        <taxon>Caulobacter</taxon>
    </lineage>
</organism>
<evidence type="ECO:0008006" key="4">
    <source>
        <dbReference type="Google" id="ProtNLM"/>
    </source>
</evidence>
<comment type="caution">
    <text evidence="2">The sequence shown here is derived from an EMBL/GenBank/DDBJ whole genome shotgun (WGS) entry which is preliminary data.</text>
</comment>
<keyword evidence="1" id="KW-0472">Membrane</keyword>
<evidence type="ECO:0000256" key="1">
    <source>
        <dbReference type="SAM" id="Phobius"/>
    </source>
</evidence>
<dbReference type="InterPro" id="IPR048136">
    <property type="entry name" value="STM3941-like"/>
</dbReference>
<feature type="transmembrane region" description="Helical" evidence="1">
    <location>
        <begin position="37"/>
        <end position="60"/>
    </location>
</feature>
<reference evidence="2 3" key="1">
    <citation type="submission" date="2023-07" db="EMBL/GenBank/DDBJ databases">
        <title>Genomic Encyclopedia of Type Strains, Phase IV (KMG-IV): sequencing the most valuable type-strain genomes for metagenomic binning, comparative biology and taxonomic classification.</title>
        <authorList>
            <person name="Goeker M."/>
        </authorList>
    </citation>
    <scope>NUCLEOTIDE SEQUENCE [LARGE SCALE GENOMIC DNA]</scope>
    <source>
        <strain evidence="2 3">DSM 18695</strain>
    </source>
</reference>
<name>A0ABU0IP02_9CAUL</name>
<keyword evidence="3" id="KW-1185">Reference proteome</keyword>
<dbReference type="NCBIfam" id="NF041635">
    <property type="entry name" value="STM3941_fam"/>
    <property type="match status" value="1"/>
</dbReference>
<keyword evidence="1" id="KW-0812">Transmembrane</keyword>
<evidence type="ECO:0000313" key="2">
    <source>
        <dbReference type="EMBL" id="MDQ0463737.1"/>
    </source>
</evidence>
<dbReference type="EMBL" id="JAUSVS010000002">
    <property type="protein sequence ID" value="MDQ0463737.1"/>
    <property type="molecule type" value="Genomic_DNA"/>
</dbReference>
<accession>A0ABU0IP02</accession>